<dbReference type="CDD" id="cd16444">
    <property type="entry name" value="LipB"/>
    <property type="match status" value="1"/>
</dbReference>
<dbReference type="PATRIC" id="fig|1339352.3.peg.2199"/>
<dbReference type="Pfam" id="PF21948">
    <property type="entry name" value="LplA-B_cat"/>
    <property type="match status" value="1"/>
</dbReference>
<sequence length="216" mass="24153">MKIENWGLVPYSEAWKRQTELFNAVVEAKQVGKTYENRIIFVEHPHVYTLGKSGKETNMLLGEAQLKMIGATLYHIDRGGDITYHGPGQLVCYPILNLEDYHLGLKEYIHVLEEAVIRVCASYGIEAGRVKGATGVWLAAGTPQERKICAIGVRSSHFVTMHGLALNVNTDLRYFSYIHPCGFMDKGVTSLQKELGCEVPMEEVAGRLQNELSELL</sequence>
<dbReference type="RefSeq" id="WP_032934762.1">
    <property type="nucleotide sequence ID" value="NZ_JNHM01000028.1"/>
</dbReference>
<dbReference type="NCBIfam" id="TIGR00214">
    <property type="entry name" value="lipB"/>
    <property type="match status" value="1"/>
</dbReference>
<evidence type="ECO:0000256" key="8">
    <source>
        <dbReference type="PIRSR" id="PIRSR016262-1"/>
    </source>
</evidence>
<comment type="subcellular location">
    <subcellularLocation>
        <location evidence="6">Cytoplasm</location>
    </subcellularLocation>
</comment>
<feature type="binding site" evidence="6 9">
    <location>
        <begin position="150"/>
        <end position="152"/>
    </location>
    <ligand>
        <name>substrate</name>
    </ligand>
</feature>
<evidence type="ECO:0000256" key="4">
    <source>
        <dbReference type="ARBA" id="ARBA00023315"/>
    </source>
</evidence>
<dbReference type="SUPFAM" id="SSF55681">
    <property type="entry name" value="Class II aaRS and biotin synthetases"/>
    <property type="match status" value="1"/>
</dbReference>
<dbReference type="InterPro" id="IPR004143">
    <property type="entry name" value="BPL_LPL_catalytic"/>
</dbReference>
<dbReference type="AlphaFoldDB" id="A0A069SHT4"/>
<feature type="site" description="Lowers pKa of active site Cys" evidence="6 10">
    <location>
        <position position="147"/>
    </location>
</feature>
<name>A0A069SHT4_PHOVU</name>
<proteinExistence type="inferred from homology"/>
<dbReference type="FunFam" id="3.30.930.10:FF:000035">
    <property type="entry name" value="Putative lipoyltransferase 2, mitochondrial"/>
    <property type="match status" value="1"/>
</dbReference>
<dbReference type="GO" id="GO:0033819">
    <property type="term" value="F:lipoyl(octanoyl) transferase activity"/>
    <property type="evidence" value="ECO:0007669"/>
    <property type="project" value="UniProtKB-EC"/>
</dbReference>
<comment type="similarity">
    <text evidence="6 7">Belongs to the LipB family.</text>
</comment>
<dbReference type="PROSITE" id="PS01313">
    <property type="entry name" value="LIPB"/>
    <property type="match status" value="1"/>
</dbReference>
<evidence type="ECO:0000313" key="12">
    <source>
        <dbReference type="EMBL" id="KDS53858.1"/>
    </source>
</evidence>
<dbReference type="PIRSF" id="PIRSF016262">
    <property type="entry name" value="LPLase"/>
    <property type="match status" value="1"/>
</dbReference>
<dbReference type="NCBIfam" id="NF010925">
    <property type="entry name" value="PRK14345.1"/>
    <property type="match status" value="1"/>
</dbReference>
<dbReference type="UniPathway" id="UPA00538">
    <property type="reaction ID" value="UER00592"/>
</dbReference>
<dbReference type="InterPro" id="IPR020605">
    <property type="entry name" value="Octanoyltransferase_CS"/>
</dbReference>
<dbReference type="GeneID" id="93510662"/>
<dbReference type="PROSITE" id="PS51733">
    <property type="entry name" value="BPL_LPL_CATALYTIC"/>
    <property type="match status" value="1"/>
</dbReference>
<evidence type="ECO:0000256" key="9">
    <source>
        <dbReference type="PIRSR" id="PIRSR016262-2"/>
    </source>
</evidence>
<evidence type="ECO:0000256" key="10">
    <source>
        <dbReference type="PIRSR" id="PIRSR016262-3"/>
    </source>
</evidence>
<dbReference type="GO" id="GO:0009249">
    <property type="term" value="P:protein lipoylation"/>
    <property type="evidence" value="ECO:0007669"/>
    <property type="project" value="InterPro"/>
</dbReference>
<comment type="function">
    <text evidence="5 6 7">Catalyzes the transfer of endogenously produced octanoic acid from octanoyl-acyl-carrier-protein onto the lipoyl domains of lipoate-dependent enzymes. Lipoyl-ACP can also act as a substrate although octanoyl-ACP is likely to be the physiological substrate.</text>
</comment>
<keyword evidence="2 6" id="KW-0963">Cytoplasm</keyword>
<comment type="miscellaneous">
    <text evidence="6">In the reaction, the free carboxyl group of octanoic acid is attached via an amide linkage to the epsilon-amino group of a specific lysine residue of lipoyl domains of lipoate-dependent enzymes.</text>
</comment>
<feature type="domain" description="BPL/LPL catalytic" evidence="11">
    <location>
        <begin position="33"/>
        <end position="216"/>
    </location>
</feature>
<dbReference type="HAMAP" id="MF_00013">
    <property type="entry name" value="LipB"/>
    <property type="match status" value="1"/>
</dbReference>
<dbReference type="PANTHER" id="PTHR10993">
    <property type="entry name" value="OCTANOYLTRANSFERASE"/>
    <property type="match status" value="1"/>
</dbReference>
<accession>A0A069SHT4</accession>
<feature type="binding site" evidence="6 9">
    <location>
        <begin position="78"/>
        <end position="85"/>
    </location>
    <ligand>
        <name>substrate</name>
    </ligand>
</feature>
<keyword evidence="4 6" id="KW-0012">Acyltransferase</keyword>
<feature type="binding site" evidence="6 9">
    <location>
        <begin position="163"/>
        <end position="165"/>
    </location>
    <ligand>
        <name>substrate</name>
    </ligand>
</feature>
<dbReference type="GO" id="GO:0005737">
    <property type="term" value="C:cytoplasm"/>
    <property type="evidence" value="ECO:0007669"/>
    <property type="project" value="UniProtKB-SubCell"/>
</dbReference>
<evidence type="ECO:0000256" key="5">
    <source>
        <dbReference type="ARBA" id="ARBA00024732"/>
    </source>
</evidence>
<organism evidence="12 13">
    <name type="scientific">Phocaeicola vulgatus str. 3975 RP4</name>
    <dbReference type="NCBI Taxonomy" id="1339352"/>
    <lineage>
        <taxon>Bacteria</taxon>
        <taxon>Pseudomonadati</taxon>
        <taxon>Bacteroidota</taxon>
        <taxon>Bacteroidia</taxon>
        <taxon>Bacteroidales</taxon>
        <taxon>Bacteroidaceae</taxon>
        <taxon>Phocaeicola</taxon>
    </lineage>
</organism>
<dbReference type="EC" id="2.3.1.181" evidence="6 7"/>
<evidence type="ECO:0000256" key="1">
    <source>
        <dbReference type="ARBA" id="ARBA00004821"/>
    </source>
</evidence>
<comment type="catalytic activity">
    <reaction evidence="6 7">
        <text>octanoyl-[ACP] + L-lysyl-[protein] = N(6)-octanoyl-L-lysyl-[protein] + holo-[ACP] + H(+)</text>
        <dbReference type="Rhea" id="RHEA:17665"/>
        <dbReference type="Rhea" id="RHEA-COMP:9636"/>
        <dbReference type="Rhea" id="RHEA-COMP:9685"/>
        <dbReference type="Rhea" id="RHEA-COMP:9752"/>
        <dbReference type="Rhea" id="RHEA-COMP:9928"/>
        <dbReference type="ChEBI" id="CHEBI:15378"/>
        <dbReference type="ChEBI" id="CHEBI:29969"/>
        <dbReference type="ChEBI" id="CHEBI:64479"/>
        <dbReference type="ChEBI" id="CHEBI:78463"/>
        <dbReference type="ChEBI" id="CHEBI:78809"/>
        <dbReference type="EC" id="2.3.1.181"/>
    </reaction>
</comment>
<evidence type="ECO:0000256" key="6">
    <source>
        <dbReference type="HAMAP-Rule" id="MF_00013"/>
    </source>
</evidence>
<evidence type="ECO:0000256" key="2">
    <source>
        <dbReference type="ARBA" id="ARBA00022490"/>
    </source>
</evidence>
<comment type="caution">
    <text evidence="12">The sequence shown here is derived from an EMBL/GenBank/DDBJ whole genome shotgun (WGS) entry which is preliminary data.</text>
</comment>
<evidence type="ECO:0000259" key="11">
    <source>
        <dbReference type="PROSITE" id="PS51733"/>
    </source>
</evidence>
<evidence type="ECO:0000313" key="13">
    <source>
        <dbReference type="Proteomes" id="UP000027661"/>
    </source>
</evidence>
<evidence type="ECO:0000256" key="3">
    <source>
        <dbReference type="ARBA" id="ARBA00022679"/>
    </source>
</evidence>
<keyword evidence="3 6" id="KW-0808">Transferase</keyword>
<gene>
    <name evidence="6 12" type="primary">lipB</name>
    <name evidence="12" type="ORF">M099_2283</name>
</gene>
<dbReference type="InterPro" id="IPR000544">
    <property type="entry name" value="Octanoyltransferase"/>
</dbReference>
<protein>
    <recommendedName>
        <fullName evidence="6 7">Octanoyltransferase</fullName>
        <ecNumber evidence="6 7">2.3.1.181</ecNumber>
    </recommendedName>
    <alternativeName>
        <fullName evidence="6">Lipoate-protein ligase B</fullName>
    </alternativeName>
    <alternativeName>
        <fullName evidence="6">Lipoyl/octanoyl transferase</fullName>
    </alternativeName>
    <alternativeName>
        <fullName evidence="6">Octanoyl-[acyl-carrier-protein]-protein N-octanoyltransferase</fullName>
    </alternativeName>
</protein>
<feature type="active site" description="Acyl-thioester intermediate" evidence="6 8">
    <location>
        <position position="181"/>
    </location>
</feature>
<dbReference type="Proteomes" id="UP000027661">
    <property type="component" value="Unassembled WGS sequence"/>
</dbReference>
<dbReference type="Gene3D" id="3.30.930.10">
    <property type="entry name" value="Bira Bifunctional Protein, Domain 2"/>
    <property type="match status" value="1"/>
</dbReference>
<reference evidence="12 13" key="1">
    <citation type="submission" date="2014-04" db="EMBL/GenBank/DDBJ databases">
        <authorList>
            <person name="Sears C."/>
            <person name="Carroll K."/>
            <person name="Sack B.R."/>
            <person name="Qadri F."/>
            <person name="Myers L.L."/>
            <person name="Chung G.-T."/>
            <person name="Escheverria P."/>
            <person name="Fraser C.M."/>
            <person name="Sadzewicz L."/>
            <person name="Shefchek K.A."/>
            <person name="Tallon L."/>
            <person name="Das S.P."/>
            <person name="Daugherty S."/>
            <person name="Mongodin E.F."/>
        </authorList>
    </citation>
    <scope>NUCLEOTIDE SEQUENCE [LARGE SCALE GENOMIC DNA]</scope>
    <source>
        <strain evidence="12 13">3975 RP4</strain>
    </source>
</reference>
<dbReference type="InterPro" id="IPR045864">
    <property type="entry name" value="aa-tRNA-synth_II/BPL/LPL"/>
</dbReference>
<dbReference type="EMBL" id="JNHM01000028">
    <property type="protein sequence ID" value="KDS53858.1"/>
    <property type="molecule type" value="Genomic_DNA"/>
</dbReference>
<dbReference type="PANTHER" id="PTHR10993:SF12">
    <property type="entry name" value="OCTANOYLTRANSFERASE"/>
    <property type="match status" value="1"/>
</dbReference>
<evidence type="ECO:0000256" key="7">
    <source>
        <dbReference type="PIRNR" id="PIRNR016262"/>
    </source>
</evidence>
<comment type="pathway">
    <text evidence="1 6 7">Protein modification; protein lipoylation via endogenous pathway; protein N(6)-(lipoyl)lysine from octanoyl-[acyl-carrier-protein]: step 1/2.</text>
</comment>